<comment type="caution">
    <text evidence="2">The sequence shown here is derived from an EMBL/GenBank/DDBJ whole genome shotgun (WGS) entry which is preliminary data.</text>
</comment>
<dbReference type="EMBL" id="JASPKY010000029">
    <property type="protein sequence ID" value="KAK9751318.1"/>
    <property type="molecule type" value="Genomic_DNA"/>
</dbReference>
<gene>
    <name evidence="2" type="ORF">QE152_g5131</name>
</gene>
<evidence type="ECO:0000259" key="1">
    <source>
        <dbReference type="Pfam" id="PF05729"/>
    </source>
</evidence>
<sequence length="112" mass="13024">MTGITVLTGEPGMGKSSLVKSLYSNMDKYILSYDLTEYKHHRNRLVRFEDLTSTIFQKRTSKDYNDFLQELCNQNRLMVVLDSYDEITSTPDFEKSALQLIENIAKRGISRF</sequence>
<name>A0AAW1MY77_POPJA</name>
<accession>A0AAW1MY77</accession>
<dbReference type="InterPro" id="IPR027417">
    <property type="entry name" value="P-loop_NTPase"/>
</dbReference>
<proteinExistence type="predicted"/>
<dbReference type="SUPFAM" id="SSF52540">
    <property type="entry name" value="P-loop containing nucleoside triphosphate hydrolases"/>
    <property type="match status" value="1"/>
</dbReference>
<feature type="domain" description="NACHT" evidence="1">
    <location>
        <begin position="5"/>
        <end position="104"/>
    </location>
</feature>
<evidence type="ECO:0000313" key="3">
    <source>
        <dbReference type="Proteomes" id="UP001458880"/>
    </source>
</evidence>
<dbReference type="InterPro" id="IPR007111">
    <property type="entry name" value="NACHT_NTPase"/>
</dbReference>
<dbReference type="Gene3D" id="3.40.50.300">
    <property type="entry name" value="P-loop containing nucleotide triphosphate hydrolases"/>
    <property type="match status" value="1"/>
</dbReference>
<dbReference type="Pfam" id="PF05729">
    <property type="entry name" value="NACHT"/>
    <property type="match status" value="1"/>
</dbReference>
<keyword evidence="3" id="KW-1185">Reference proteome</keyword>
<protein>
    <submittedName>
        <fullName evidence="2">NACHT domain</fullName>
    </submittedName>
</protein>
<dbReference type="Proteomes" id="UP001458880">
    <property type="component" value="Unassembled WGS sequence"/>
</dbReference>
<evidence type="ECO:0000313" key="2">
    <source>
        <dbReference type="EMBL" id="KAK9751318.1"/>
    </source>
</evidence>
<reference evidence="2 3" key="1">
    <citation type="journal article" date="2024" name="BMC Genomics">
        <title>De novo assembly and annotation of Popillia japonica's genome with initial clues to its potential as an invasive pest.</title>
        <authorList>
            <person name="Cucini C."/>
            <person name="Boschi S."/>
            <person name="Funari R."/>
            <person name="Cardaioli E."/>
            <person name="Iannotti N."/>
            <person name="Marturano G."/>
            <person name="Paoli F."/>
            <person name="Bruttini M."/>
            <person name="Carapelli A."/>
            <person name="Frati F."/>
            <person name="Nardi F."/>
        </authorList>
    </citation>
    <scope>NUCLEOTIDE SEQUENCE [LARGE SCALE GENOMIC DNA]</scope>
    <source>
        <strain evidence="2">DMR45628</strain>
    </source>
</reference>
<dbReference type="AlphaFoldDB" id="A0AAW1MY77"/>
<organism evidence="2 3">
    <name type="scientific">Popillia japonica</name>
    <name type="common">Japanese beetle</name>
    <dbReference type="NCBI Taxonomy" id="7064"/>
    <lineage>
        <taxon>Eukaryota</taxon>
        <taxon>Metazoa</taxon>
        <taxon>Ecdysozoa</taxon>
        <taxon>Arthropoda</taxon>
        <taxon>Hexapoda</taxon>
        <taxon>Insecta</taxon>
        <taxon>Pterygota</taxon>
        <taxon>Neoptera</taxon>
        <taxon>Endopterygota</taxon>
        <taxon>Coleoptera</taxon>
        <taxon>Polyphaga</taxon>
        <taxon>Scarabaeiformia</taxon>
        <taxon>Scarabaeidae</taxon>
        <taxon>Rutelinae</taxon>
        <taxon>Popillia</taxon>
    </lineage>
</organism>